<dbReference type="Pfam" id="PF12505">
    <property type="entry name" value="DUF3712"/>
    <property type="match status" value="6"/>
</dbReference>
<reference evidence="2" key="1">
    <citation type="submission" date="2020-11" db="EMBL/GenBank/DDBJ databases">
        <authorList>
            <consortium name="DOE Joint Genome Institute"/>
            <person name="Ahrendt S."/>
            <person name="Riley R."/>
            <person name="Andreopoulos W."/>
            <person name="Labutti K."/>
            <person name="Pangilinan J."/>
            <person name="Ruiz-Duenas F.J."/>
            <person name="Barrasa J.M."/>
            <person name="Sanchez-Garcia M."/>
            <person name="Camarero S."/>
            <person name="Miyauchi S."/>
            <person name="Serrano A."/>
            <person name="Linde D."/>
            <person name="Babiker R."/>
            <person name="Drula E."/>
            <person name="Ayuso-Fernandez I."/>
            <person name="Pacheco R."/>
            <person name="Padilla G."/>
            <person name="Ferreira P."/>
            <person name="Barriuso J."/>
            <person name="Kellner H."/>
            <person name="Castanera R."/>
            <person name="Alfaro M."/>
            <person name="Ramirez L."/>
            <person name="Pisabarro A.G."/>
            <person name="Kuo A."/>
            <person name="Tritt A."/>
            <person name="Lipzen A."/>
            <person name="He G."/>
            <person name="Yan M."/>
            <person name="Ng V."/>
            <person name="Cullen D."/>
            <person name="Martin F."/>
            <person name="Rosso M.-N."/>
            <person name="Henrissat B."/>
            <person name="Hibbett D."/>
            <person name="Martinez A.T."/>
            <person name="Grigoriev I.V."/>
        </authorList>
    </citation>
    <scope>NUCLEOTIDE SEQUENCE</scope>
    <source>
        <strain evidence="2">CBS 247.69</strain>
    </source>
</reference>
<dbReference type="Proteomes" id="UP000807353">
    <property type="component" value="Unassembled WGS sequence"/>
</dbReference>
<dbReference type="InterPro" id="IPR046368">
    <property type="entry name" value="Tag1"/>
</dbReference>
<keyword evidence="1" id="KW-0472">Membrane</keyword>
<evidence type="ECO:0000313" key="2">
    <source>
        <dbReference type="EMBL" id="KAF9467245.1"/>
    </source>
</evidence>
<dbReference type="InterPro" id="IPR022185">
    <property type="entry name" value="DUF3712"/>
</dbReference>
<keyword evidence="1" id="KW-0812">Transmembrane</keyword>
<dbReference type="PANTHER" id="PTHR35895">
    <property type="entry name" value="CHROMOSOME 16, WHOLE GENOME SHOTGUN SEQUENCE"/>
    <property type="match status" value="1"/>
</dbReference>
<dbReference type="OrthoDB" id="10039566at2759"/>
<evidence type="ECO:0000256" key="1">
    <source>
        <dbReference type="SAM" id="Phobius"/>
    </source>
</evidence>
<keyword evidence="1" id="KW-1133">Transmembrane helix</keyword>
<protein>
    <submittedName>
        <fullName evidence="2">Uncharacterized protein</fullName>
    </submittedName>
</protein>
<comment type="caution">
    <text evidence="2">The sequence shown here is derived from an EMBL/GenBank/DDBJ whole genome shotgun (WGS) entry which is preliminary data.</text>
</comment>
<gene>
    <name evidence="2" type="ORF">BDZ94DRAFT_1021009</name>
</gene>
<proteinExistence type="predicted"/>
<keyword evidence="3" id="KW-1185">Reference proteome</keyword>
<sequence>MEELRPARRSSGIYEEAYHQSSQSLASAASLRGHVADPAGSRFSEGTGVVRTTGAGVATGGAVAASVSPGNVSPWDQQAPPPAVPPPVVPFYKRRWFIISQIILIPLGIALLFILLFPVVRAIVQLVVKKSTLDIQVAEISAPQNSSFALHLQGNVAHTGGVSATIDFTEPVQVFWVESSGNETKIGTMELQRLSAKHKRANIDQNTTFDILDEGAFGRFAAHMITSDNFTWHLQSRNLRVQALKFPVAKGISFDKTITLKGFNNFGGSGDVILKSLELPSDSPEGGINFKAVTELTNPSPFSLNLGTVVFALSYESVPLGVGTGFDTRIAPGPGNDITLSGVLQPHTTPGDLSTVSKLFTNYLNGISSPVIATGKSTLQTDGSTISWLSAGLQALSLTVPFKAAQAINPIRTITIGNLGLQFDDQSPWTPSAESNTVQASLQLPFGFSLSIGEIKNDFNITKDGNVVAGLSTPLGASRSAISVLGPTNTEGTINITINDTHLSCPEPQHPTFSKFNANLTSLDMAEFRLVGHSRAVANMSIGQITLDPILVDVPTTLNGLKGLKGLTTIKGVDVQGGTQDGINLGINVSIFNPSNLNLATGDLTLQLFREDVILGTALLPNLTLKMGNNTFLATSNFEANKSPQGLQTLNDFVGKKDVQLNIAGFDGSTKVASLVEAFKTLNLDVTLPGLTTSLIDTAALKVLSTTGRENNVSHVTVSLINPFSAPLQITKIRSTVSSFGIPLGSIDATTDFRSAPKSTTQSPTLDLNMNFDPAALFTVTRALAVEAGLDVAPLDGIVQLGGIKYLSITGNPPSLKRRDNLYTGFDLPTFVHSAFKQLKSDVELSADVTIGDYHTTLQYTQTSVPTVTDDSLDFILPVLAQPIVQDIVGASVLGIVNVLITDPQQSSFGTKLKGSITNAGPFDASISFPAGLIVTWSDKPLGTIKLGDVQVIGDVGGAIDVESTFQVDDISHLAEFTKTLLTQESFEWEISGENLTVSALGIKVPGVGLSSKKVTLKGFNGLKNGVKIKTFDLPSNDPAGGIHLTLDASTTNPSQVGIELNSLGFETFIGDVMIAPVSSSGKVSLAPGSTSDLSLIGRLIPQTSGKGLATVSDVFNNFVQGKDSDVIVRGASAGPKDVTWLNEGIKALSVSTVLPNRGRLNIIKSINLNQLQLLFTDGTAYRPSTSSKSTDAAFTLPFGFPLDITALEQTLTIGFEGTSFAQLALPRAPSITDVKNRIIHLTFSDIPFAVFDSQHSLFNRFVASTTVGSAQTLQLSGSANADAKTAVGLLSLKGIDFSVDSSIEGLQGLNARPVTVSNLDVNHGFTDSLLIKVDSALFNPSNLTIGTGDVSFSLQFQGLPLGTADISDLIIKPGNGSYPIDVHFSPKGDAVAAGRVLLQNFLQGIDVDTTIMGNSGSTSVESLKSALSQIRLSPVKIPALHQTLIKSAALTFPVDIVKTGVASTSFVLANPFTASINLLKISATATFRGIVLGKINNVDVSSHPIHAGGHSSITSPQLPLDFNLQPLSIIQLLTITSQQNGVNLGPLTQLFQFLIDNPDFHPPVTTSVDTKAPTCVSGQQFDAAGAILKSLAGLKVDLAVDTSVKLDDFSTDLSFDQKSIPANIDRTALFLIGAVAGPVSQHLVDGSVLKFTEANITNITDEGFDLSLAGSLTNIGPLDALITFLEPLNVAWRGKNIGHISLPPLCAAANIGVPDYRTKAHFTISDLLEFTEFATFLLHNPSFEWTISTPNLRLAALGTIFDHVSLNKVVAFKAFNGLPGVMISNFQLPSDDPAGGIHIETDALIPSPAQLGIDLGTVTFSVFFMDTLVGPLSGSNLFLTANGATKTHLSGRIQPQSGHDLENLGILFSKFLAGENTTLITKGNSVQPAGSSQPVSWLSTAFKTLSLEVILPGQKFDVIQSISINDLSVTLDTPDQAFAPPTSSENTLATYKNPFGFSLQVVEAGETLILASHGVDIAQVVLPKVPVVGGISTGNVADLVISFHDQPLKSLNNAAFAQMFAGVTLMADLALDLKGTADVTAKTTIGNVPIAGIPFSVPSTLKGINSFGHTATLSNVSVIGSGGAGGNEFVVAPVTTTLQNPSNVSLDTVDISLPVLFDGVKIGRAAINPFNLKPGNNPIATEFHYQPDDANDTVAQAFLTQFIQTGNTLPVTIHGDQQSSPFGSLSPGLAQLQISTSLDGKCV</sequence>
<dbReference type="PANTHER" id="PTHR35895:SF1">
    <property type="entry name" value="LIPID-BINDING SERUM GLYCOPROTEIN C-TERMINAL DOMAIN-CONTAINING PROTEIN"/>
    <property type="match status" value="1"/>
</dbReference>
<dbReference type="EMBL" id="MU150237">
    <property type="protein sequence ID" value="KAF9467245.1"/>
    <property type="molecule type" value="Genomic_DNA"/>
</dbReference>
<organism evidence="2 3">
    <name type="scientific">Collybia nuda</name>
    <dbReference type="NCBI Taxonomy" id="64659"/>
    <lineage>
        <taxon>Eukaryota</taxon>
        <taxon>Fungi</taxon>
        <taxon>Dikarya</taxon>
        <taxon>Basidiomycota</taxon>
        <taxon>Agaricomycotina</taxon>
        <taxon>Agaricomycetes</taxon>
        <taxon>Agaricomycetidae</taxon>
        <taxon>Agaricales</taxon>
        <taxon>Tricholomatineae</taxon>
        <taxon>Clitocybaceae</taxon>
        <taxon>Collybia</taxon>
    </lineage>
</organism>
<evidence type="ECO:0000313" key="3">
    <source>
        <dbReference type="Proteomes" id="UP000807353"/>
    </source>
</evidence>
<accession>A0A9P6CME8</accession>
<feature type="transmembrane region" description="Helical" evidence="1">
    <location>
        <begin position="102"/>
        <end position="124"/>
    </location>
</feature>
<dbReference type="GO" id="GO:0000329">
    <property type="term" value="C:fungal-type vacuole membrane"/>
    <property type="evidence" value="ECO:0007669"/>
    <property type="project" value="InterPro"/>
</dbReference>
<name>A0A9P6CME8_9AGAR</name>
<dbReference type="SUPFAM" id="SSF117070">
    <property type="entry name" value="LEA14-like"/>
    <property type="match status" value="1"/>
</dbReference>